<dbReference type="Proteomes" id="UP000017118">
    <property type="component" value="Chromosome"/>
</dbReference>
<gene>
    <name evidence="1" type="ORF">CLSA_c19680</name>
</gene>
<reference evidence="1 2" key="1">
    <citation type="journal article" date="2013" name="Genome Announc.">
        <title>Complete Genome Sequence of the Solvent Producer Clostridium saccharobutylicum NCP262 (DSM 13864).</title>
        <authorList>
            <person name="Poehlein A."/>
            <person name="Hartwich K."/>
            <person name="Krabben P."/>
            <person name="Ehrenreich A."/>
            <person name="Liebl W."/>
            <person name="Durre P."/>
            <person name="Gottschalk G."/>
            <person name="Daniel R."/>
        </authorList>
    </citation>
    <scope>NUCLEOTIDE SEQUENCE [LARGE SCALE GENOMIC DNA]</scope>
    <source>
        <strain evidence="1">DSM 13864</strain>
    </source>
</reference>
<evidence type="ECO:0000313" key="2">
    <source>
        <dbReference type="Proteomes" id="UP000017118"/>
    </source>
</evidence>
<accession>U5MU58</accession>
<dbReference type="HOGENOM" id="CLU_2988653_0_0_9"/>
<protein>
    <submittedName>
        <fullName evidence="1">Uncharacterized protein</fullName>
    </submittedName>
</protein>
<name>U5MU58_CLOSA</name>
<dbReference type="EMBL" id="CP006721">
    <property type="protein sequence ID" value="AGX42952.1"/>
    <property type="molecule type" value="Genomic_DNA"/>
</dbReference>
<proteinExistence type="predicted"/>
<sequence length="57" mass="6363">MSGTVIEDIKELSEAFYAVGINLINNVNLIENTNLKVEDGVIISLQNPEKYINKVNK</sequence>
<dbReference type="KEGG" id="csb:CLSA_c19680"/>
<dbReference type="PATRIC" id="fig|1345695.10.peg.2455"/>
<evidence type="ECO:0000313" key="1">
    <source>
        <dbReference type="EMBL" id="AGX42952.1"/>
    </source>
</evidence>
<dbReference type="AlphaFoldDB" id="U5MU58"/>
<keyword evidence="2" id="KW-1185">Reference proteome</keyword>
<organism evidence="1 2">
    <name type="scientific">Clostridium saccharobutylicum DSM 13864</name>
    <dbReference type="NCBI Taxonomy" id="1345695"/>
    <lineage>
        <taxon>Bacteria</taxon>
        <taxon>Bacillati</taxon>
        <taxon>Bacillota</taxon>
        <taxon>Clostridia</taxon>
        <taxon>Eubacteriales</taxon>
        <taxon>Clostridiaceae</taxon>
        <taxon>Clostridium</taxon>
    </lineage>
</organism>